<reference evidence="1 2" key="1">
    <citation type="journal article" date="2007" name="Nature">
        <title>The medaka draft genome and insights into vertebrate genome evolution.</title>
        <authorList>
            <person name="Kasahara M."/>
            <person name="Naruse K."/>
            <person name="Sasaki S."/>
            <person name="Nakatani Y."/>
            <person name="Qu W."/>
            <person name="Ahsan B."/>
            <person name="Yamada T."/>
            <person name="Nagayasu Y."/>
            <person name="Doi K."/>
            <person name="Kasai Y."/>
            <person name="Jindo T."/>
            <person name="Kobayashi D."/>
            <person name="Shimada A."/>
            <person name="Toyoda A."/>
            <person name="Kuroki Y."/>
            <person name="Fujiyama A."/>
            <person name="Sasaki T."/>
            <person name="Shimizu A."/>
            <person name="Asakawa S."/>
            <person name="Shimizu N."/>
            <person name="Hashimoto S."/>
            <person name="Yang J."/>
            <person name="Lee Y."/>
            <person name="Matsushima K."/>
            <person name="Sugano S."/>
            <person name="Sakaizumi M."/>
            <person name="Narita T."/>
            <person name="Ohishi K."/>
            <person name="Haga S."/>
            <person name="Ohta F."/>
            <person name="Nomoto H."/>
            <person name="Nogata K."/>
            <person name="Morishita T."/>
            <person name="Endo T."/>
            <person name="Shin-I T."/>
            <person name="Takeda H."/>
            <person name="Morishita S."/>
            <person name="Kohara Y."/>
        </authorList>
    </citation>
    <scope>NUCLEOTIDE SEQUENCE [LARGE SCALE GENOMIC DNA]</scope>
    <source>
        <strain evidence="1 2">Hd-rR</strain>
    </source>
</reference>
<dbReference type="Bgee" id="ENSORLG00000022211">
    <property type="expression patterns" value="Expressed in pharyngeal gill"/>
</dbReference>
<organism evidence="1 2">
    <name type="scientific">Oryzias latipes</name>
    <name type="common">Japanese rice fish</name>
    <name type="synonym">Japanese killifish</name>
    <dbReference type="NCBI Taxonomy" id="8090"/>
    <lineage>
        <taxon>Eukaryota</taxon>
        <taxon>Metazoa</taxon>
        <taxon>Chordata</taxon>
        <taxon>Craniata</taxon>
        <taxon>Vertebrata</taxon>
        <taxon>Euteleostomi</taxon>
        <taxon>Actinopterygii</taxon>
        <taxon>Neopterygii</taxon>
        <taxon>Teleostei</taxon>
        <taxon>Neoteleostei</taxon>
        <taxon>Acanthomorphata</taxon>
        <taxon>Ovalentaria</taxon>
        <taxon>Atherinomorphae</taxon>
        <taxon>Beloniformes</taxon>
        <taxon>Adrianichthyidae</taxon>
        <taxon>Oryziinae</taxon>
        <taxon>Oryzias</taxon>
    </lineage>
</organism>
<accession>A0A3B3I6D2</accession>
<reference evidence="1" key="2">
    <citation type="submission" date="2025-08" db="UniProtKB">
        <authorList>
            <consortium name="Ensembl"/>
        </authorList>
    </citation>
    <scope>IDENTIFICATION</scope>
    <source>
        <strain evidence="1">Hd-rR</strain>
    </source>
</reference>
<evidence type="ECO:0000313" key="1">
    <source>
        <dbReference type="Ensembl" id="ENSORLP00000039354.1"/>
    </source>
</evidence>
<dbReference type="Proteomes" id="UP000001038">
    <property type="component" value="Chromosome 13"/>
</dbReference>
<keyword evidence="2" id="KW-1185">Reference proteome</keyword>
<name>A0A3B3I6D2_ORYLA</name>
<proteinExistence type="predicted"/>
<dbReference type="Ensembl" id="ENSORLT00000031631.1">
    <property type="protein sequence ID" value="ENSORLP00000039354.1"/>
    <property type="gene ID" value="ENSORLG00000022211.1"/>
</dbReference>
<reference evidence="1" key="3">
    <citation type="submission" date="2025-09" db="UniProtKB">
        <authorList>
            <consortium name="Ensembl"/>
        </authorList>
    </citation>
    <scope>IDENTIFICATION</scope>
    <source>
        <strain evidence="1">Hd-rR</strain>
    </source>
</reference>
<protein>
    <submittedName>
        <fullName evidence="1">Uncharacterized protein</fullName>
    </submittedName>
</protein>
<sequence>SSQILCKNICLAYFIAFGSFSILKLGFSFQEVKEAAESPYNSIYQKKKKNEPGDMKKSLPVLCLKFCCRCLTADLKPFSSYKWRTRCLSRFCTQ</sequence>
<evidence type="ECO:0000313" key="2">
    <source>
        <dbReference type="Proteomes" id="UP000001038"/>
    </source>
</evidence>
<dbReference type="InParanoid" id="A0A3B3I6D2"/>
<dbReference type="AlphaFoldDB" id="A0A3B3I6D2"/>